<feature type="domain" description="NADPH-dependent FMN reductase-like" evidence="1">
    <location>
        <begin position="4"/>
        <end position="148"/>
    </location>
</feature>
<dbReference type="InterPro" id="IPR029039">
    <property type="entry name" value="Flavoprotein-like_sf"/>
</dbReference>
<evidence type="ECO:0000313" key="2">
    <source>
        <dbReference type="EMBL" id="EHL16746.1"/>
    </source>
</evidence>
<dbReference type="Pfam" id="PF03358">
    <property type="entry name" value="FMN_red"/>
    <property type="match status" value="1"/>
</dbReference>
<name>V9HK77_9FIRM</name>
<dbReference type="Proteomes" id="UP000017818">
    <property type="component" value="Unassembled WGS sequence"/>
</dbReference>
<dbReference type="HOGENOM" id="CLU_055322_4_2_9"/>
<dbReference type="OrthoDB" id="9806724at2"/>
<dbReference type="PANTHER" id="PTHR30543">
    <property type="entry name" value="CHROMATE REDUCTASE"/>
    <property type="match status" value="1"/>
</dbReference>
<evidence type="ECO:0000313" key="3">
    <source>
        <dbReference type="Proteomes" id="UP000017818"/>
    </source>
</evidence>
<dbReference type="RefSeq" id="WP_009527487.1">
    <property type="nucleotide sequence ID" value="NZ_JBQMYZ010000011.1"/>
</dbReference>
<proteinExistence type="predicted"/>
<dbReference type="GO" id="GO:0005829">
    <property type="term" value="C:cytosol"/>
    <property type="evidence" value="ECO:0007669"/>
    <property type="project" value="TreeGrafter"/>
</dbReference>
<dbReference type="AlphaFoldDB" id="V9HK77"/>
<sequence>MKKNILMIVGSMRKESFNRQLANKIKEILGDRAEVSFLEYSGIPYMNQDIESPAPNQIVRIKDEVLKADALWVITPEYNFSYPGVLKNLLDWLSRPLKENDFSSGTAVKMKKVTISGVSGKSAAGGARKKLTELLKLMKMELMETPQTGVALTSEAFKTDKIDLSQTDIDALNQQVDEFLKFIGE</sequence>
<dbReference type="PANTHER" id="PTHR30543:SF21">
    <property type="entry name" value="NAD(P)H-DEPENDENT FMN REDUCTASE LOT6"/>
    <property type="match status" value="1"/>
</dbReference>
<protein>
    <recommendedName>
        <fullName evidence="1">NADPH-dependent FMN reductase-like domain-containing protein</fullName>
    </recommendedName>
</protein>
<accession>V9HK77</accession>
<dbReference type="InterPro" id="IPR005025">
    <property type="entry name" value="FMN_Rdtase-like_dom"/>
</dbReference>
<dbReference type="Gene3D" id="3.40.50.360">
    <property type="match status" value="1"/>
</dbReference>
<reference evidence="2 3" key="1">
    <citation type="submission" date="2012-05" db="EMBL/GenBank/DDBJ databases">
        <title>The Genome Sequence of Eubacteriaceae bacterium CM2.</title>
        <authorList>
            <consortium name="The Broad Institute Genome Sequencing Platform"/>
            <person name="Earl A."/>
            <person name="Ward D."/>
            <person name="Feldgarden M."/>
            <person name="Gevers D."/>
            <person name="Sizova M."/>
            <person name="Hazen A."/>
            <person name="Epstein S."/>
            <person name="Walker B."/>
            <person name="Young S.K."/>
            <person name="Zeng Q."/>
            <person name="Gargeya S."/>
            <person name="Fitzgerald M."/>
            <person name="Haas B."/>
            <person name="Abouelleil A."/>
            <person name="Alvarado L."/>
            <person name="Arachchi H.M."/>
            <person name="Berlin A."/>
            <person name="Chapman S.B."/>
            <person name="Goldberg J."/>
            <person name="Griggs A."/>
            <person name="Gujja S."/>
            <person name="Hansen M."/>
            <person name="Howarth C."/>
            <person name="Imamovic A."/>
            <person name="Larimer J."/>
            <person name="McCowen C."/>
            <person name="Montmayeur A."/>
            <person name="Murphy C."/>
            <person name="Neiman D."/>
            <person name="Pearson M."/>
            <person name="Priest M."/>
            <person name="Roberts A."/>
            <person name="Saif S."/>
            <person name="Shea T."/>
            <person name="Sisk P."/>
            <person name="Sykes S."/>
            <person name="Wortman J."/>
            <person name="Nusbaum C."/>
            <person name="Birren B."/>
        </authorList>
    </citation>
    <scope>NUCLEOTIDE SEQUENCE [LARGE SCALE GENOMIC DNA]</scope>
    <source>
        <strain evidence="2 3">CM2</strain>
    </source>
</reference>
<gene>
    <name evidence="2" type="ORF">HMPREF9630_01835</name>
</gene>
<organism evidence="2 3">
    <name type="scientific">Peptoanaerobacter stomatis</name>
    <dbReference type="NCBI Taxonomy" id="796937"/>
    <lineage>
        <taxon>Bacteria</taxon>
        <taxon>Bacillati</taxon>
        <taxon>Bacillota</taxon>
        <taxon>Clostridia</taxon>
        <taxon>Peptostreptococcales</taxon>
        <taxon>Filifactoraceae</taxon>
        <taxon>Peptoanaerobacter</taxon>
    </lineage>
</organism>
<dbReference type="EMBL" id="AFZF02000008">
    <property type="protein sequence ID" value="EHL16746.1"/>
    <property type="molecule type" value="Genomic_DNA"/>
</dbReference>
<evidence type="ECO:0000259" key="1">
    <source>
        <dbReference type="Pfam" id="PF03358"/>
    </source>
</evidence>
<dbReference type="InterPro" id="IPR050712">
    <property type="entry name" value="NAD(P)H-dep_reductase"/>
</dbReference>
<dbReference type="PATRIC" id="fig|796939.3.peg.1357"/>
<dbReference type="GO" id="GO:0016491">
    <property type="term" value="F:oxidoreductase activity"/>
    <property type="evidence" value="ECO:0007669"/>
    <property type="project" value="InterPro"/>
</dbReference>
<comment type="caution">
    <text evidence="2">The sequence shown here is derived from an EMBL/GenBank/DDBJ whole genome shotgun (WGS) entry which is preliminary data.</text>
</comment>
<dbReference type="GO" id="GO:0010181">
    <property type="term" value="F:FMN binding"/>
    <property type="evidence" value="ECO:0007669"/>
    <property type="project" value="TreeGrafter"/>
</dbReference>
<dbReference type="SUPFAM" id="SSF52218">
    <property type="entry name" value="Flavoproteins"/>
    <property type="match status" value="1"/>
</dbReference>